<protein>
    <submittedName>
        <fullName evidence="1">Uncharacterized protein</fullName>
    </submittedName>
</protein>
<dbReference type="Proteomes" id="UP000325333">
    <property type="component" value="Unassembled WGS sequence"/>
</dbReference>
<gene>
    <name evidence="1" type="ORF">FH063_003104</name>
</gene>
<reference evidence="1 2" key="1">
    <citation type="submission" date="2019-07" db="EMBL/GenBank/DDBJ databases">
        <title>Genome sequencing of the stress-tolerant strain Azospirillum brasilense Az19.</title>
        <authorList>
            <person name="Maroniche G.A."/>
            <person name="Garcia J.E."/>
            <person name="Pagnussat L."/>
            <person name="Amenta M."/>
            <person name="Creus C.M."/>
        </authorList>
    </citation>
    <scope>NUCLEOTIDE SEQUENCE [LARGE SCALE GENOMIC DNA]</scope>
    <source>
        <strain evidence="1 2">Az19</strain>
    </source>
</reference>
<organism evidence="1 2">
    <name type="scientific">Azospirillum argentinense</name>
    <dbReference type="NCBI Taxonomy" id="2970906"/>
    <lineage>
        <taxon>Bacteria</taxon>
        <taxon>Pseudomonadati</taxon>
        <taxon>Pseudomonadota</taxon>
        <taxon>Alphaproteobacteria</taxon>
        <taxon>Rhodospirillales</taxon>
        <taxon>Azospirillaceae</taxon>
        <taxon>Azospirillum</taxon>
    </lineage>
</organism>
<dbReference type="AlphaFoldDB" id="A0A5B0KML1"/>
<comment type="caution">
    <text evidence="1">The sequence shown here is derived from an EMBL/GenBank/DDBJ whole genome shotgun (WGS) entry which is preliminary data.</text>
</comment>
<evidence type="ECO:0000313" key="2">
    <source>
        <dbReference type="Proteomes" id="UP000325333"/>
    </source>
</evidence>
<evidence type="ECO:0000313" key="1">
    <source>
        <dbReference type="EMBL" id="KAA1053185.1"/>
    </source>
</evidence>
<name>A0A5B0KML1_9PROT</name>
<dbReference type="RefSeq" id="WP_149651344.1">
    <property type="nucleotide sequence ID" value="NZ_VEWN01000017.1"/>
</dbReference>
<proteinExistence type="predicted"/>
<sequence>MARTRNITHPRPNTDHKGVVATARGRAEDWEKGLGVVAALDVETSLARPSMDLEAWAVYLTLAAYWSAGRTTIRLSALARSAGITKKSAEAALCRAGGLSFAQWTESCKRLPKGAAFVYKISDGIVRVDRALDAWRNQGVYIRLPVDVVRAAPSAAALRLFIALEGVAVRRDENAWRSWSRERLRSLLGLPPAADVDAEVADALLWAHPRVRADRRVVVDHDGVLAVAAEPAKQPVAKLITDGFNPLTSYSAPYASRAALRAVRVFDGPMQGQRMVLPGLWAHRAVHYLCAVGAATTGEQLIGQWLVYVHALDRGVKPLLAVRADLSDGVRLAFSAFVDSLARLAVGGQAWLLSATEVDVAKAARVRRWLFRKGYAGANIHAWTDDGRVMTEPMWRQHEVELDRAAREDFRKESEIRTMKAAEAELWHVGRPVPIDLPPLPVSTGAMGALAAPVTVANADVVTEQGIPSFPRVDAKDIRRALAKLISESTSDAERTLGRVAMAYARDLADAPRRLMKEVLRRDGLPHLGLAQAVLTREHPHAGDTSALWRRALDAMACEGDGDDLEEAQRRAARLLADALRDAQDAVVEETQSRAMLRADLLAREKGEETAASFPAPGIEPDVDATLVSVPTAAEPFRPYALVTRPFRGFGAGVATPMTTVPVPVAPQPDVAPTTAASPAMKSPVVPVANGTLAQLEQALALLSAKQSYSGPLKSLTKFYLPALAKRLGEGNEIRAKLRMCILVHAEGIPEGLRCPEGAERAAFEQAVVMVAEAMRASDHRDDRESLANAVGDRLRTTVEALAEQLGLGHLVPDVEVG</sequence>
<accession>A0A5B0KML1</accession>
<dbReference type="EMBL" id="VEWN01000017">
    <property type="protein sequence ID" value="KAA1053185.1"/>
    <property type="molecule type" value="Genomic_DNA"/>
</dbReference>